<evidence type="ECO:0000256" key="2">
    <source>
        <dbReference type="SAM" id="MobiDB-lite"/>
    </source>
</evidence>
<dbReference type="PROSITE" id="PS00922">
    <property type="entry name" value="TRANSGLYCOSYLASE"/>
    <property type="match status" value="1"/>
</dbReference>
<dbReference type="GO" id="GO:0008933">
    <property type="term" value="F:peptidoglycan lytic transglycosylase activity"/>
    <property type="evidence" value="ECO:0007669"/>
    <property type="project" value="InterPro"/>
</dbReference>
<evidence type="ECO:0000259" key="3">
    <source>
        <dbReference type="Pfam" id="PF01464"/>
    </source>
</evidence>
<evidence type="ECO:0000256" key="1">
    <source>
        <dbReference type="ARBA" id="ARBA00007734"/>
    </source>
</evidence>
<dbReference type="GO" id="GO:0016020">
    <property type="term" value="C:membrane"/>
    <property type="evidence" value="ECO:0007669"/>
    <property type="project" value="InterPro"/>
</dbReference>
<dbReference type="EMBL" id="CP018839">
    <property type="protein sequence ID" value="APR05138.1"/>
    <property type="molecule type" value="Genomic_DNA"/>
</dbReference>
<gene>
    <name evidence="4" type="ORF">Tchl_2298</name>
</gene>
<feature type="compositionally biased region" description="Low complexity" evidence="2">
    <location>
        <begin position="171"/>
        <end position="183"/>
    </location>
</feature>
<dbReference type="InterPro" id="IPR008258">
    <property type="entry name" value="Transglycosylase_SLT_dom_1"/>
</dbReference>
<reference evidence="4 5" key="1">
    <citation type="submission" date="2016-12" db="EMBL/GenBank/DDBJ databases">
        <title>Complete genome sequence of Thauera chlorobenzoica, a Betaproteobacterium degrading haloaromatics anaerobically to CO2 and halides.</title>
        <authorList>
            <person name="Goris T."/>
            <person name="Mergelsberg M."/>
            <person name="Boll M."/>
        </authorList>
    </citation>
    <scope>NUCLEOTIDE SEQUENCE [LARGE SCALE GENOMIC DNA]</scope>
    <source>
        <strain evidence="4 5">3CB1</strain>
    </source>
</reference>
<feature type="region of interest" description="Disordered" evidence="2">
    <location>
        <begin position="168"/>
        <end position="189"/>
    </location>
</feature>
<proteinExistence type="inferred from homology"/>
<organism evidence="4 5">
    <name type="scientific">Thauera chlorobenzoica</name>
    <dbReference type="NCBI Taxonomy" id="96773"/>
    <lineage>
        <taxon>Bacteria</taxon>
        <taxon>Pseudomonadati</taxon>
        <taxon>Pseudomonadota</taxon>
        <taxon>Betaproteobacteria</taxon>
        <taxon>Rhodocyclales</taxon>
        <taxon>Zoogloeaceae</taxon>
        <taxon>Thauera</taxon>
    </lineage>
</organism>
<dbReference type="SUPFAM" id="SSF53955">
    <property type="entry name" value="Lysozyme-like"/>
    <property type="match status" value="1"/>
</dbReference>
<dbReference type="PANTHER" id="PTHR37423">
    <property type="entry name" value="SOLUBLE LYTIC MUREIN TRANSGLYCOSYLASE-RELATED"/>
    <property type="match status" value="1"/>
</dbReference>
<evidence type="ECO:0000313" key="5">
    <source>
        <dbReference type="Proteomes" id="UP000185739"/>
    </source>
</evidence>
<comment type="similarity">
    <text evidence="1">Belongs to the transglycosylase Slt family.</text>
</comment>
<dbReference type="Proteomes" id="UP000185739">
    <property type="component" value="Chromosome"/>
</dbReference>
<dbReference type="STRING" id="96773.Tchl_2298"/>
<sequence length="202" mass="22354">MMHVSNVPQDRRYRLILRVPEAAAERRAGRHARAPVRRFQQQVAQAGQAHRVAPALIHAVISTESGYDPRARSHKGAMGLMQLMPETARRYCVDDPYDPAQNIRGGVAYLGDLMRKFNHDPTLALAAYNAGEAAVERHGNRIPPYAETRRYVPRVLDLYARYRRELPPSPENGAAAEDAPGADPCVRLVDGRRAAGSEGALN</sequence>
<name>A0A1L6FDZ2_9RHOO</name>
<dbReference type="CDD" id="cd00254">
    <property type="entry name" value="LT-like"/>
    <property type="match status" value="1"/>
</dbReference>
<dbReference type="PANTHER" id="PTHR37423:SF2">
    <property type="entry name" value="MEMBRANE-BOUND LYTIC MUREIN TRANSGLYCOSYLASE C"/>
    <property type="match status" value="1"/>
</dbReference>
<feature type="domain" description="Transglycosylase SLT" evidence="3">
    <location>
        <begin position="44"/>
        <end position="139"/>
    </location>
</feature>
<keyword evidence="5" id="KW-1185">Reference proteome</keyword>
<dbReference type="Pfam" id="PF01464">
    <property type="entry name" value="SLT"/>
    <property type="match status" value="1"/>
</dbReference>
<dbReference type="GO" id="GO:0000270">
    <property type="term" value="P:peptidoglycan metabolic process"/>
    <property type="evidence" value="ECO:0007669"/>
    <property type="project" value="InterPro"/>
</dbReference>
<evidence type="ECO:0000313" key="4">
    <source>
        <dbReference type="EMBL" id="APR05138.1"/>
    </source>
</evidence>
<dbReference type="Gene3D" id="1.10.530.10">
    <property type="match status" value="1"/>
</dbReference>
<accession>A0A1L6FDZ2</accession>
<protein>
    <submittedName>
        <fullName evidence="4">Lytic murein transglycosylase</fullName>
    </submittedName>
</protein>
<dbReference type="AlphaFoldDB" id="A0A1L6FDZ2"/>
<dbReference type="InterPro" id="IPR000189">
    <property type="entry name" value="Transglyc_AS"/>
</dbReference>
<dbReference type="KEGG" id="tcl:Tchl_2298"/>
<dbReference type="InterPro" id="IPR023346">
    <property type="entry name" value="Lysozyme-like_dom_sf"/>
</dbReference>